<dbReference type="Proteomes" id="UP000293036">
    <property type="component" value="Unassembled WGS sequence"/>
</dbReference>
<dbReference type="EMBL" id="SJDT01000007">
    <property type="protein sequence ID" value="TBW20842.1"/>
    <property type="molecule type" value="Genomic_DNA"/>
</dbReference>
<comment type="caution">
    <text evidence="1">The sequence shown here is derived from an EMBL/GenBank/DDBJ whole genome shotgun (WGS) entry which is preliminary data.</text>
</comment>
<dbReference type="InterPro" id="IPR027417">
    <property type="entry name" value="P-loop_NTPase"/>
</dbReference>
<dbReference type="RefSeq" id="WP_131282166.1">
    <property type="nucleotide sequence ID" value="NZ_JBHSLR010000003.1"/>
</dbReference>
<dbReference type="OrthoDB" id="2020141at2"/>
<gene>
    <name evidence="1" type="ORF">EZJ44_07905</name>
</gene>
<name>A0A4Q9V0B2_9ACTO</name>
<sequence>MEELPNPFTPSFGQTPDRLAGRTYLMQQIDRAFSSNSRHPELTAIYSGARGTGKTTLLSETARIATEHGWITASTTALPGMLDDIELIAKRQANDLISDTKTTARIKKLGIPKLVEVEFTNEQTPLSNWRSRMTQLLDALEQFSSGLLITVDEIDPTLDEMIELAAVYQHFVRENRRVALIMAGLPQAVSQLLSSKSASFVRRANIHKLGNIPDFDVRSTLLKTINDGGRTISDEALTCAVSNIGGFAYLLQLVGFRAWDISPTQVEITLEDVQQGVRIAQVEMEDRILRTTYNELSPSDIKFLEAMLPDANESAISDITTRLNWSSAQVGKYRRRLIDAGIIGERRRGVVGWDLPFFRNFIESMTQGIS</sequence>
<reference evidence="1 2" key="1">
    <citation type="submission" date="2019-02" db="EMBL/GenBank/DDBJ databases">
        <title>Arcanobacterium bovis sp. nov., isolated from the milk of a cow with mastitis.</title>
        <authorList>
            <person name="Sammra O."/>
            <person name="Foster G."/>
            <person name="Hassan A."/>
            <person name="Alssahen M."/>
            <person name="Laemmler C."/>
            <person name="Borowiak M."/>
            <person name="Malorny B."/>
            <person name="Abdulmawjood A."/>
        </authorList>
    </citation>
    <scope>NUCLEOTIDE SEQUENCE [LARGE SCALE GENOMIC DNA]</scope>
    <source>
        <strain evidence="1 2">C605018/01/1</strain>
    </source>
</reference>
<dbReference type="AlphaFoldDB" id="A0A4Q9V0B2"/>
<dbReference type="PANTHER" id="PTHR34301:SF8">
    <property type="entry name" value="ATPASE DOMAIN-CONTAINING PROTEIN"/>
    <property type="match status" value="1"/>
</dbReference>
<keyword evidence="1" id="KW-0067">ATP-binding</keyword>
<dbReference type="Gene3D" id="3.40.50.300">
    <property type="entry name" value="P-loop containing nucleotide triphosphate hydrolases"/>
    <property type="match status" value="1"/>
</dbReference>
<keyword evidence="1" id="KW-0547">Nucleotide-binding</keyword>
<dbReference type="GO" id="GO:0005524">
    <property type="term" value="F:ATP binding"/>
    <property type="evidence" value="ECO:0007669"/>
    <property type="project" value="UniProtKB-KW"/>
</dbReference>
<evidence type="ECO:0000313" key="1">
    <source>
        <dbReference type="EMBL" id="TBW20842.1"/>
    </source>
</evidence>
<evidence type="ECO:0000313" key="2">
    <source>
        <dbReference type="Proteomes" id="UP000293036"/>
    </source>
</evidence>
<accession>A0A4Q9V0B2</accession>
<proteinExistence type="predicted"/>
<protein>
    <submittedName>
        <fullName evidence="1">ATP-binding protein</fullName>
    </submittedName>
</protein>
<keyword evidence="2" id="KW-1185">Reference proteome</keyword>
<dbReference type="PANTHER" id="PTHR34301">
    <property type="entry name" value="DNA-BINDING PROTEIN-RELATED"/>
    <property type="match status" value="1"/>
</dbReference>
<organism evidence="1 2">
    <name type="scientific">Arcanobacterium bovis</name>
    <dbReference type="NCBI Taxonomy" id="2529275"/>
    <lineage>
        <taxon>Bacteria</taxon>
        <taxon>Bacillati</taxon>
        <taxon>Actinomycetota</taxon>
        <taxon>Actinomycetes</taxon>
        <taxon>Actinomycetales</taxon>
        <taxon>Actinomycetaceae</taxon>
        <taxon>Arcanobacterium</taxon>
    </lineage>
</organism>
<dbReference type="SUPFAM" id="SSF52540">
    <property type="entry name" value="P-loop containing nucleoside triphosphate hydrolases"/>
    <property type="match status" value="1"/>
</dbReference>